<dbReference type="AlphaFoldDB" id="F5LAB2"/>
<dbReference type="Proteomes" id="UP000010716">
    <property type="component" value="Unassembled WGS sequence"/>
</dbReference>
<comment type="caution">
    <text evidence="2">The sequence shown here is derived from an EMBL/GenBank/DDBJ whole genome shotgun (WGS) entry which is preliminary data.</text>
</comment>
<reference evidence="2 3" key="1">
    <citation type="journal article" date="2011" name="J. Bacteriol.">
        <title>Draft genome sequence of the thermoalkaliphilic Caldalkalibacillus thermarum strain TA2.A1.</title>
        <authorList>
            <person name="Kalamorz F."/>
            <person name="Keis S."/>
            <person name="McMillan D.G."/>
            <person name="Olsson K."/>
            <person name="Stanton J.A."/>
            <person name="Stockwell P."/>
            <person name="Black M.A."/>
            <person name="Klingeman D.M."/>
            <person name="Land M.L."/>
            <person name="Han C.S."/>
            <person name="Martin S.L."/>
            <person name="Becher S.A."/>
            <person name="Peddie C.J."/>
            <person name="Morgan H.W."/>
            <person name="Matthies D."/>
            <person name="Preiss L."/>
            <person name="Meier T."/>
            <person name="Brown S.D."/>
            <person name="Cook G.M."/>
        </authorList>
    </citation>
    <scope>NUCLEOTIDE SEQUENCE [LARGE SCALE GENOMIC DNA]</scope>
    <source>
        <strain evidence="2 3">TA2.A1</strain>
    </source>
</reference>
<dbReference type="PANTHER" id="PTHR34297">
    <property type="entry name" value="HYPOTHETICAL CYTOSOLIC PROTEIN-RELATED"/>
    <property type="match status" value="1"/>
</dbReference>
<dbReference type="Pfam" id="PF03780">
    <property type="entry name" value="Asp23"/>
    <property type="match status" value="1"/>
</dbReference>
<evidence type="ECO:0000256" key="1">
    <source>
        <dbReference type="ARBA" id="ARBA00005721"/>
    </source>
</evidence>
<accession>F5LAB2</accession>
<sequence length="126" mass="13733">MMEETKEKGIVRIADDVVSVIASIATLDTEGITSMSGGIVEGFARRVSGKQVHKGVQVNINNNEATINLRVIVQYGQKIDEVCRNVQHNVKEAVENMTGLYVNEVNVRVEGVDFGQSAEQAEASEK</sequence>
<proteinExistence type="inferred from homology"/>
<name>F5LAB2_CALTT</name>
<dbReference type="InterPro" id="IPR005531">
    <property type="entry name" value="Asp23"/>
</dbReference>
<evidence type="ECO:0000313" key="3">
    <source>
        <dbReference type="Proteomes" id="UP000010716"/>
    </source>
</evidence>
<protein>
    <recommendedName>
        <fullName evidence="4">Asp23/Gls24 family envelope stress response protein</fullName>
    </recommendedName>
</protein>
<evidence type="ECO:0000313" key="2">
    <source>
        <dbReference type="EMBL" id="EGL81661.1"/>
    </source>
</evidence>
<organism evidence="2 3">
    <name type="scientific">Caldalkalibacillus thermarum (strain TA2.A1)</name>
    <dbReference type="NCBI Taxonomy" id="986075"/>
    <lineage>
        <taxon>Bacteria</taxon>
        <taxon>Bacillati</taxon>
        <taxon>Bacillota</taxon>
        <taxon>Bacilli</taxon>
        <taxon>Bacillales</taxon>
        <taxon>Bacillaceae</taxon>
        <taxon>Caldalkalibacillus</taxon>
    </lineage>
</organism>
<dbReference type="EMBL" id="AFCE01000163">
    <property type="protein sequence ID" value="EGL81661.1"/>
    <property type="molecule type" value="Genomic_DNA"/>
</dbReference>
<evidence type="ECO:0008006" key="4">
    <source>
        <dbReference type="Google" id="ProtNLM"/>
    </source>
</evidence>
<dbReference type="eggNOG" id="COG1302">
    <property type="taxonomic scope" value="Bacteria"/>
</dbReference>
<gene>
    <name evidence="2" type="ORF">CathTA2_2847</name>
</gene>
<comment type="similarity">
    <text evidence="1">Belongs to the asp23 family.</text>
</comment>